<reference evidence="3" key="1">
    <citation type="journal article" date="2019" name="Int. J. Syst. Evol. Microbiol.">
        <title>The Global Catalogue of Microorganisms (GCM) 10K type strain sequencing project: providing services to taxonomists for standard genome sequencing and annotation.</title>
        <authorList>
            <consortium name="The Broad Institute Genomics Platform"/>
            <consortium name="The Broad Institute Genome Sequencing Center for Infectious Disease"/>
            <person name="Wu L."/>
            <person name="Ma J."/>
        </authorList>
    </citation>
    <scope>NUCLEOTIDE SEQUENCE [LARGE SCALE GENOMIC DNA]</scope>
    <source>
        <strain evidence="3">VKM B-3159</strain>
    </source>
</reference>
<evidence type="ECO:0000313" key="2">
    <source>
        <dbReference type="EMBL" id="MDP8567758.1"/>
    </source>
</evidence>
<protein>
    <recommendedName>
        <fullName evidence="4">Cellulose-binding protein</fullName>
    </recommendedName>
</protein>
<keyword evidence="1" id="KW-0732">Signal</keyword>
<dbReference type="RefSeq" id="WP_306389470.1">
    <property type="nucleotide sequence ID" value="NZ_JAVCAP010000014.1"/>
</dbReference>
<feature type="signal peptide" evidence="1">
    <location>
        <begin position="1"/>
        <end position="27"/>
    </location>
</feature>
<feature type="chain" id="PRO_5046116694" description="Cellulose-binding protein" evidence="1">
    <location>
        <begin position="28"/>
        <end position="532"/>
    </location>
</feature>
<accession>A0ABT9JT68</accession>
<dbReference type="Proteomes" id="UP001225906">
    <property type="component" value="Unassembled WGS sequence"/>
</dbReference>
<sequence length="532" mass="59686">MKRRAFVKSGIAIAVAGAFLSRQPMFAFGKALLNPNKVKFVSPASMGINLAAISYWGSELPFTDIFKSAGEWVSNAKAMQWGSGPKLDIDEHGWVKRLDAAGFATKMVALAGLYPTGIYTILFDGEGEVQLAFNVGKVIKALPGKLVVKVNSASMPLAVNLNKTNPKNYVRNIRVYLPEYQSSEGVTYTNEFIDRWAGMACIRFMDFIATNNSKIQHWSDRPMLEDASYSLKGVPLELMVDLANKLDADAWFCIPHLADDDYVEKYITYIDQHLKPGLRAWIEYSNEVWNSVFNQSKYCVDIGVKTALAQSPRDAGLLAYARRCRDIFKIVAKVSDNKKRYVCVVASQAANPYVSEKILSFEDLVEYADALAIAPYFSFNVAPNDVLNDKEVMNWSLDKLFEYLETVKLPEAKKWIEDSKKVSERYGLSLVAYEAGQHLTAYRGAENNTQLVDLFSKANAHPRMGKLYSRYLKDWEQSGGGLLCAFSSMSVWSKWGSWGLLERPTDNPEQSAKFKSVVEWAQSHGQSIKLKK</sequence>
<evidence type="ECO:0000256" key="1">
    <source>
        <dbReference type="SAM" id="SignalP"/>
    </source>
</evidence>
<comment type="caution">
    <text evidence="2">The sequence shown here is derived from an EMBL/GenBank/DDBJ whole genome shotgun (WGS) entry which is preliminary data.</text>
</comment>
<proteinExistence type="predicted"/>
<evidence type="ECO:0000313" key="3">
    <source>
        <dbReference type="Proteomes" id="UP001225906"/>
    </source>
</evidence>
<organism evidence="2 3">
    <name type="scientific">Methylophilus aquaticus</name>
    <dbReference type="NCBI Taxonomy" id="1971610"/>
    <lineage>
        <taxon>Bacteria</taxon>
        <taxon>Pseudomonadati</taxon>
        <taxon>Pseudomonadota</taxon>
        <taxon>Betaproteobacteria</taxon>
        <taxon>Nitrosomonadales</taxon>
        <taxon>Methylophilaceae</taxon>
        <taxon>Methylophilus</taxon>
    </lineage>
</organism>
<dbReference type="EMBL" id="JAVCAP010000014">
    <property type="protein sequence ID" value="MDP8567758.1"/>
    <property type="molecule type" value="Genomic_DNA"/>
</dbReference>
<name>A0ABT9JT68_9PROT</name>
<keyword evidence="3" id="KW-1185">Reference proteome</keyword>
<evidence type="ECO:0008006" key="4">
    <source>
        <dbReference type="Google" id="ProtNLM"/>
    </source>
</evidence>
<gene>
    <name evidence="2" type="ORF">Q9291_07840</name>
</gene>